<keyword evidence="2" id="KW-1185">Reference proteome</keyword>
<dbReference type="EMBL" id="BMMS01000038">
    <property type="protein sequence ID" value="GGO98437.1"/>
    <property type="molecule type" value="Genomic_DNA"/>
</dbReference>
<name>A0A918E1Q4_9ACTN</name>
<evidence type="ECO:0000313" key="2">
    <source>
        <dbReference type="Proteomes" id="UP000641932"/>
    </source>
</evidence>
<reference evidence="1" key="1">
    <citation type="journal article" date="2014" name="Int. J. Syst. Evol. Microbiol.">
        <title>Complete genome sequence of Corynebacterium casei LMG S-19264T (=DSM 44701T), isolated from a smear-ripened cheese.</title>
        <authorList>
            <consortium name="US DOE Joint Genome Institute (JGI-PGF)"/>
            <person name="Walter F."/>
            <person name="Albersmeier A."/>
            <person name="Kalinowski J."/>
            <person name="Ruckert C."/>
        </authorList>
    </citation>
    <scope>NUCLEOTIDE SEQUENCE</scope>
    <source>
        <strain evidence="1">CGMCC 4.7201</strain>
    </source>
</reference>
<sequence>MEYLSATMDRRRALRDEGVPDDRDQAAVAALISRSAVGDGDAMRLVSGYLTIYNYLGVAAQSDAFGVAVID</sequence>
<dbReference type="AlphaFoldDB" id="A0A918E1Q4"/>
<comment type="caution">
    <text evidence="1">The sequence shown here is derived from an EMBL/GenBank/DDBJ whole genome shotgun (WGS) entry which is preliminary data.</text>
</comment>
<dbReference type="RefSeq" id="WP_189135211.1">
    <property type="nucleotide sequence ID" value="NZ_BMMS01000038.1"/>
</dbReference>
<evidence type="ECO:0000313" key="1">
    <source>
        <dbReference type="EMBL" id="GGO98437.1"/>
    </source>
</evidence>
<organism evidence="1 2">
    <name type="scientific">Wenjunlia tyrosinilytica</name>
    <dbReference type="NCBI Taxonomy" id="1544741"/>
    <lineage>
        <taxon>Bacteria</taxon>
        <taxon>Bacillati</taxon>
        <taxon>Actinomycetota</taxon>
        <taxon>Actinomycetes</taxon>
        <taxon>Kitasatosporales</taxon>
        <taxon>Streptomycetaceae</taxon>
        <taxon>Wenjunlia</taxon>
    </lineage>
</organism>
<proteinExistence type="predicted"/>
<dbReference type="Proteomes" id="UP000641932">
    <property type="component" value="Unassembled WGS sequence"/>
</dbReference>
<reference evidence="1" key="2">
    <citation type="submission" date="2020-09" db="EMBL/GenBank/DDBJ databases">
        <authorList>
            <person name="Sun Q."/>
            <person name="Zhou Y."/>
        </authorList>
    </citation>
    <scope>NUCLEOTIDE SEQUENCE</scope>
    <source>
        <strain evidence="1">CGMCC 4.7201</strain>
    </source>
</reference>
<accession>A0A918E1Q4</accession>
<protein>
    <submittedName>
        <fullName evidence="1">Uncharacterized protein</fullName>
    </submittedName>
</protein>
<gene>
    <name evidence="1" type="ORF">GCM10012280_62580</name>
</gene>